<keyword evidence="3 6" id="KW-0812">Transmembrane</keyword>
<evidence type="ECO:0000259" key="7">
    <source>
        <dbReference type="Pfam" id="PF01292"/>
    </source>
</evidence>
<feature type="transmembrane region" description="Helical" evidence="6">
    <location>
        <begin position="136"/>
        <end position="153"/>
    </location>
</feature>
<dbReference type="GO" id="GO:0009055">
    <property type="term" value="F:electron transfer activity"/>
    <property type="evidence" value="ECO:0007669"/>
    <property type="project" value="InterPro"/>
</dbReference>
<dbReference type="STRING" id="49186.SAMN05421647_103297"/>
<dbReference type="Proteomes" id="UP000186895">
    <property type="component" value="Unassembled WGS sequence"/>
</dbReference>
<keyword evidence="5 6" id="KW-0472">Membrane</keyword>
<evidence type="ECO:0000313" key="9">
    <source>
        <dbReference type="Proteomes" id="UP000186895"/>
    </source>
</evidence>
<evidence type="ECO:0000256" key="5">
    <source>
        <dbReference type="ARBA" id="ARBA00023136"/>
    </source>
</evidence>
<dbReference type="Pfam" id="PF01292">
    <property type="entry name" value="Ni_hydr_CYTB"/>
    <property type="match status" value="1"/>
</dbReference>
<evidence type="ECO:0000256" key="6">
    <source>
        <dbReference type="SAM" id="Phobius"/>
    </source>
</evidence>
<evidence type="ECO:0000313" key="8">
    <source>
        <dbReference type="EMBL" id="SIQ27463.1"/>
    </source>
</evidence>
<dbReference type="AlphaFoldDB" id="A0A1N6RF45"/>
<feature type="transmembrane region" description="Helical" evidence="6">
    <location>
        <begin position="94"/>
        <end position="116"/>
    </location>
</feature>
<keyword evidence="9" id="KW-1185">Reference proteome</keyword>
<evidence type="ECO:0000256" key="4">
    <source>
        <dbReference type="ARBA" id="ARBA00022989"/>
    </source>
</evidence>
<feature type="domain" description="Cytochrome b561 bacterial/Ni-hydrogenase" evidence="7">
    <location>
        <begin position="6"/>
        <end position="166"/>
    </location>
</feature>
<dbReference type="PANTHER" id="PTHR30485">
    <property type="entry name" value="NI/FE-HYDROGENASE 1 B-TYPE CYTOCHROME SUBUNIT"/>
    <property type="match status" value="1"/>
</dbReference>
<dbReference type="GO" id="GO:0022904">
    <property type="term" value="P:respiratory electron transport chain"/>
    <property type="evidence" value="ECO:0007669"/>
    <property type="project" value="InterPro"/>
</dbReference>
<dbReference type="RefSeq" id="WP_076462467.1">
    <property type="nucleotide sequence ID" value="NZ_FTMN01000003.1"/>
</dbReference>
<dbReference type="PANTHER" id="PTHR30485:SF2">
    <property type="entry name" value="BLL0597 PROTEIN"/>
    <property type="match status" value="1"/>
</dbReference>
<dbReference type="InterPro" id="IPR011577">
    <property type="entry name" value="Cyt_b561_bac/Ni-Hgenase"/>
</dbReference>
<keyword evidence="2" id="KW-1003">Cell membrane</keyword>
<dbReference type="InterPro" id="IPR016174">
    <property type="entry name" value="Di-haem_cyt_TM"/>
</dbReference>
<feature type="transmembrane region" description="Helical" evidence="6">
    <location>
        <begin position="12"/>
        <end position="29"/>
    </location>
</feature>
<proteinExistence type="predicted"/>
<accession>A0A1N6RF45</accession>
<dbReference type="GO" id="GO:0020037">
    <property type="term" value="F:heme binding"/>
    <property type="evidence" value="ECO:0007669"/>
    <property type="project" value="TreeGrafter"/>
</dbReference>
<reference evidence="8 9" key="1">
    <citation type="submission" date="2017-01" db="EMBL/GenBank/DDBJ databases">
        <authorList>
            <person name="Mah S.A."/>
            <person name="Swanson W.J."/>
            <person name="Moy G.W."/>
            <person name="Vacquier V.D."/>
        </authorList>
    </citation>
    <scope>NUCLEOTIDE SEQUENCE [LARGE SCALE GENOMIC DNA]</scope>
    <source>
        <strain evidence="8 9">DSM 7027</strain>
    </source>
</reference>
<dbReference type="InterPro" id="IPR051542">
    <property type="entry name" value="Hydrogenase_cytochrome"/>
</dbReference>
<sequence>MVTVKVWDPLVRVFHWSLVICFTVAWISADEWQDLHEVMGYITAGLVAFRIIWGLTGPRYARFTQFVRSPGRVFSYLQDIRKGRETRHIGHNPAGGMMVVALLVSLCALTLSGWLGTDIFWGESWVEEVHESAGNLVLLLVVLHLGGVFWASFKHDENLPRAMITGRKRPASGTDQE</sequence>
<keyword evidence="4 6" id="KW-1133">Transmembrane helix</keyword>
<feature type="transmembrane region" description="Helical" evidence="6">
    <location>
        <begin position="35"/>
        <end position="53"/>
    </location>
</feature>
<gene>
    <name evidence="8" type="ORF">SAMN05421647_103297</name>
</gene>
<name>A0A1N6RF45_9GAMM</name>
<evidence type="ECO:0000256" key="2">
    <source>
        <dbReference type="ARBA" id="ARBA00022475"/>
    </source>
</evidence>
<protein>
    <submittedName>
        <fullName evidence="8">Cytochrome b</fullName>
    </submittedName>
</protein>
<comment type="subcellular location">
    <subcellularLocation>
        <location evidence="1">Cell membrane</location>
        <topology evidence="1">Multi-pass membrane protein</topology>
    </subcellularLocation>
</comment>
<dbReference type="SUPFAM" id="SSF81342">
    <property type="entry name" value="Transmembrane di-heme cytochromes"/>
    <property type="match status" value="1"/>
</dbReference>
<dbReference type="EMBL" id="FTMN01000003">
    <property type="protein sequence ID" value="SIQ27463.1"/>
    <property type="molecule type" value="Genomic_DNA"/>
</dbReference>
<dbReference type="GO" id="GO:0005886">
    <property type="term" value="C:plasma membrane"/>
    <property type="evidence" value="ECO:0007669"/>
    <property type="project" value="UniProtKB-SubCell"/>
</dbReference>
<dbReference type="Gene3D" id="1.20.950.20">
    <property type="entry name" value="Transmembrane di-heme cytochromes, Chain C"/>
    <property type="match status" value="1"/>
</dbReference>
<organism evidence="8 9">
    <name type="scientific">Marinobacterium stanieri</name>
    <dbReference type="NCBI Taxonomy" id="49186"/>
    <lineage>
        <taxon>Bacteria</taxon>
        <taxon>Pseudomonadati</taxon>
        <taxon>Pseudomonadota</taxon>
        <taxon>Gammaproteobacteria</taxon>
        <taxon>Oceanospirillales</taxon>
        <taxon>Oceanospirillaceae</taxon>
        <taxon>Marinobacterium</taxon>
    </lineage>
</organism>
<dbReference type="eggNOG" id="COG3658">
    <property type="taxonomic scope" value="Bacteria"/>
</dbReference>
<evidence type="ECO:0000256" key="1">
    <source>
        <dbReference type="ARBA" id="ARBA00004651"/>
    </source>
</evidence>
<evidence type="ECO:0000256" key="3">
    <source>
        <dbReference type="ARBA" id="ARBA00022692"/>
    </source>
</evidence>